<dbReference type="InterPro" id="IPR039261">
    <property type="entry name" value="FNR_nucleotide-bd"/>
</dbReference>
<dbReference type="RefSeq" id="WP_233719212.1">
    <property type="nucleotide sequence ID" value="NZ_JAJUWU010000007.1"/>
</dbReference>
<evidence type="ECO:0000313" key="9">
    <source>
        <dbReference type="EMBL" id="MCE7028060.1"/>
    </source>
</evidence>
<dbReference type="InterPro" id="IPR017927">
    <property type="entry name" value="FAD-bd_FR_type"/>
</dbReference>
<dbReference type="Gene3D" id="3.40.50.80">
    <property type="entry name" value="Nucleotide-binding domain of ferredoxin-NADP reductase (FNR) module"/>
    <property type="match status" value="1"/>
</dbReference>
<organism evidence="9 10">
    <name type="scientific">Jiella avicenniae</name>
    <dbReference type="NCBI Taxonomy" id="2907202"/>
    <lineage>
        <taxon>Bacteria</taxon>
        <taxon>Pseudomonadati</taxon>
        <taxon>Pseudomonadota</taxon>
        <taxon>Alphaproteobacteria</taxon>
        <taxon>Hyphomicrobiales</taxon>
        <taxon>Aurantimonadaceae</taxon>
        <taxon>Jiella</taxon>
    </lineage>
</organism>
<protein>
    <submittedName>
        <fullName evidence="9">PDR/VanB family oxidoreductase</fullName>
    </submittedName>
</protein>
<gene>
    <name evidence="9" type="ORF">LZD57_08665</name>
</gene>
<feature type="domain" description="FAD-binding FR-type" evidence="8">
    <location>
        <begin position="3"/>
        <end position="108"/>
    </location>
</feature>
<dbReference type="Pfam" id="PF22290">
    <property type="entry name" value="DmmA-like_N"/>
    <property type="match status" value="1"/>
</dbReference>
<keyword evidence="5" id="KW-0408">Iron</keyword>
<dbReference type="GO" id="GO:0051537">
    <property type="term" value="F:2 iron, 2 sulfur cluster binding"/>
    <property type="evidence" value="ECO:0007669"/>
    <property type="project" value="UniProtKB-KW"/>
</dbReference>
<dbReference type="SUPFAM" id="SSF54292">
    <property type="entry name" value="2Fe-2S ferredoxin-like"/>
    <property type="match status" value="1"/>
</dbReference>
<dbReference type="EMBL" id="JAJUWU010000007">
    <property type="protein sequence ID" value="MCE7028060.1"/>
    <property type="molecule type" value="Genomic_DNA"/>
</dbReference>
<dbReference type="CDD" id="cd06185">
    <property type="entry name" value="PDR_like"/>
    <property type="match status" value="1"/>
</dbReference>
<evidence type="ECO:0000256" key="1">
    <source>
        <dbReference type="ARBA" id="ARBA00022630"/>
    </source>
</evidence>
<dbReference type="AlphaFoldDB" id="A0A9X1T5D4"/>
<evidence type="ECO:0000313" key="10">
    <source>
        <dbReference type="Proteomes" id="UP001139035"/>
    </source>
</evidence>
<keyword evidence="3" id="KW-0479">Metal-binding</keyword>
<dbReference type="Gene3D" id="3.10.20.30">
    <property type="match status" value="1"/>
</dbReference>
<dbReference type="SUPFAM" id="SSF63380">
    <property type="entry name" value="Riboflavin synthase domain-like"/>
    <property type="match status" value="1"/>
</dbReference>
<sequence>MSATRYTVRVTEAEAVTPHVRRLRLEPADGAALPPASAGAHTVVTLEANGRTLRNSYSLTAPSLAGGAYEIAVLRSPTSRGGSRFVHERLREGDTLSVSAPVNLFPLHRLARHHVLVAGGIGITPIAAMAEELSRLGASYELHYAVRSEAAGAFCRDLEARHASRMRLYSSERQERLRVREIVPHQPLGSHLYVCGPQRMIDAVFADARAAGWPEANLHAERFEAPAGGDPFAVRLARSGKSTTVGEHESLLEAIERIGVEAPYLCRGGACGECICDVIEADGELDHRDHFLSPEERRAGDKIMICMSRLKGRELVLDL</sequence>
<dbReference type="SUPFAM" id="SSF52343">
    <property type="entry name" value="Ferredoxin reductase-like, C-terminal NADP-linked domain"/>
    <property type="match status" value="1"/>
</dbReference>
<evidence type="ECO:0000256" key="5">
    <source>
        <dbReference type="ARBA" id="ARBA00023004"/>
    </source>
</evidence>
<dbReference type="Pfam" id="PF00111">
    <property type="entry name" value="Fer2"/>
    <property type="match status" value="1"/>
</dbReference>
<dbReference type="PANTHER" id="PTHR30212:SF2">
    <property type="entry name" value="PROTEIN YIIM"/>
    <property type="match status" value="1"/>
</dbReference>
<dbReference type="CDD" id="cd00207">
    <property type="entry name" value="fer2"/>
    <property type="match status" value="1"/>
</dbReference>
<dbReference type="PANTHER" id="PTHR30212">
    <property type="entry name" value="PROTEIN YIIM"/>
    <property type="match status" value="1"/>
</dbReference>
<dbReference type="Gene3D" id="2.40.30.10">
    <property type="entry name" value="Translation factors"/>
    <property type="match status" value="1"/>
</dbReference>
<feature type="domain" description="2Fe-2S ferredoxin-type" evidence="7">
    <location>
        <begin position="232"/>
        <end position="319"/>
    </location>
</feature>
<keyword evidence="2" id="KW-0001">2Fe-2S</keyword>
<dbReference type="GO" id="GO:0016491">
    <property type="term" value="F:oxidoreductase activity"/>
    <property type="evidence" value="ECO:0007669"/>
    <property type="project" value="UniProtKB-KW"/>
</dbReference>
<reference evidence="9" key="1">
    <citation type="submission" date="2022-01" db="EMBL/GenBank/DDBJ databases">
        <title>Jiella avicenniae sp. nov., a novel endophytic bacterium isolated from bark of Avicennia marina.</title>
        <authorList>
            <person name="Tuo L."/>
        </authorList>
    </citation>
    <scope>NUCLEOTIDE SEQUENCE</scope>
    <source>
        <strain evidence="9">CBK1P-4</strain>
    </source>
</reference>
<evidence type="ECO:0000259" key="7">
    <source>
        <dbReference type="PROSITE" id="PS51085"/>
    </source>
</evidence>
<evidence type="ECO:0000256" key="3">
    <source>
        <dbReference type="ARBA" id="ARBA00022723"/>
    </source>
</evidence>
<dbReference type="PRINTS" id="PR00409">
    <property type="entry name" value="PHDIOXRDTASE"/>
</dbReference>
<keyword evidence="1" id="KW-0285">Flavoprotein</keyword>
<evidence type="ECO:0000256" key="6">
    <source>
        <dbReference type="ARBA" id="ARBA00023014"/>
    </source>
</evidence>
<dbReference type="Proteomes" id="UP001139035">
    <property type="component" value="Unassembled WGS sequence"/>
</dbReference>
<dbReference type="InterPro" id="IPR036010">
    <property type="entry name" value="2Fe-2S_ferredoxin-like_sf"/>
</dbReference>
<dbReference type="InterPro" id="IPR052353">
    <property type="entry name" value="Benzoxazolinone_Detox_Enz"/>
</dbReference>
<dbReference type="InterPro" id="IPR054582">
    <property type="entry name" value="DmmA-like_N"/>
</dbReference>
<dbReference type="InterPro" id="IPR001041">
    <property type="entry name" value="2Fe-2S_ferredoxin-type"/>
</dbReference>
<dbReference type="InterPro" id="IPR017938">
    <property type="entry name" value="Riboflavin_synthase-like_b-brl"/>
</dbReference>
<dbReference type="GO" id="GO:0046872">
    <property type="term" value="F:metal ion binding"/>
    <property type="evidence" value="ECO:0007669"/>
    <property type="project" value="UniProtKB-KW"/>
</dbReference>
<comment type="caution">
    <text evidence="9">The sequence shown here is derived from an EMBL/GenBank/DDBJ whole genome shotgun (WGS) entry which is preliminary data.</text>
</comment>
<proteinExistence type="predicted"/>
<evidence type="ECO:0000256" key="4">
    <source>
        <dbReference type="ARBA" id="ARBA00023002"/>
    </source>
</evidence>
<dbReference type="PROSITE" id="PS51085">
    <property type="entry name" value="2FE2S_FER_2"/>
    <property type="match status" value="1"/>
</dbReference>
<dbReference type="InterPro" id="IPR012675">
    <property type="entry name" value="Beta-grasp_dom_sf"/>
</dbReference>
<keyword evidence="4" id="KW-0560">Oxidoreductase</keyword>
<evidence type="ECO:0000256" key="2">
    <source>
        <dbReference type="ARBA" id="ARBA00022714"/>
    </source>
</evidence>
<dbReference type="PROSITE" id="PS51384">
    <property type="entry name" value="FAD_FR"/>
    <property type="match status" value="1"/>
</dbReference>
<name>A0A9X1T5D4_9HYPH</name>
<accession>A0A9X1T5D4</accession>
<evidence type="ECO:0000259" key="8">
    <source>
        <dbReference type="PROSITE" id="PS51384"/>
    </source>
</evidence>
<keyword evidence="6" id="KW-0411">Iron-sulfur</keyword>
<keyword evidence="10" id="KW-1185">Reference proteome</keyword>